<organism evidence="1 2">
    <name type="scientific">Brucella intermedia GD04153</name>
    <dbReference type="NCBI Taxonomy" id="2975438"/>
    <lineage>
        <taxon>Bacteria</taxon>
        <taxon>Pseudomonadati</taxon>
        <taxon>Pseudomonadota</taxon>
        <taxon>Alphaproteobacteria</taxon>
        <taxon>Hyphomicrobiales</taxon>
        <taxon>Brucellaceae</taxon>
        <taxon>Brucella/Ochrobactrum group</taxon>
        <taxon>Brucella</taxon>
    </lineage>
</organism>
<dbReference type="SUPFAM" id="SSF53383">
    <property type="entry name" value="PLP-dependent transferases"/>
    <property type="match status" value="1"/>
</dbReference>
<sequence length="103" mass="11345">MSRPSPNFLVSRLPSPPIPSVVAWGKSYDGVYGGLIDLSQAVPGYPTHPEMLRLLGETAARQDMTGYGPIEGEDVLRGVYAEHMSGCCHVKFLWPERPGARRY</sequence>
<proteinExistence type="predicted"/>
<dbReference type="AlphaFoldDB" id="A0AA42H1N9"/>
<dbReference type="Proteomes" id="UP001158087">
    <property type="component" value="Unassembled WGS sequence"/>
</dbReference>
<protein>
    <submittedName>
        <fullName evidence="1">Uncharacterized protein</fullName>
    </submittedName>
</protein>
<gene>
    <name evidence="1" type="ORF">N7376_24015</name>
</gene>
<accession>A0AA42H1N9</accession>
<name>A0AA42H1N9_9HYPH</name>
<dbReference type="InterPro" id="IPR015424">
    <property type="entry name" value="PyrdxlP-dep_Trfase"/>
</dbReference>
<evidence type="ECO:0000313" key="1">
    <source>
        <dbReference type="EMBL" id="MDH0127038.1"/>
    </source>
</evidence>
<reference evidence="1" key="1">
    <citation type="submission" date="2022-09" db="EMBL/GenBank/DDBJ databases">
        <title>Intensive care unit water sources are persistently colonized with multi-drug resistant bacteria and are the site of extensive horizontal gene transfer of antibiotic resistance genes.</title>
        <authorList>
            <person name="Diorio-Toth L."/>
        </authorList>
    </citation>
    <scope>NUCLEOTIDE SEQUENCE</scope>
    <source>
        <strain evidence="1">GD04153</strain>
    </source>
</reference>
<evidence type="ECO:0000313" key="2">
    <source>
        <dbReference type="Proteomes" id="UP001158087"/>
    </source>
</evidence>
<comment type="caution">
    <text evidence="1">The sequence shown here is derived from an EMBL/GenBank/DDBJ whole genome shotgun (WGS) entry which is preliminary data.</text>
</comment>
<feature type="non-terminal residue" evidence="1">
    <location>
        <position position="103"/>
    </location>
</feature>
<dbReference type="EMBL" id="JAODYY010000024">
    <property type="protein sequence ID" value="MDH0127038.1"/>
    <property type="molecule type" value="Genomic_DNA"/>
</dbReference>